<evidence type="ECO:0000313" key="1">
    <source>
        <dbReference type="EMBL" id="CCD20534.1"/>
    </source>
</evidence>
<dbReference type="Proteomes" id="UP000009027">
    <property type="component" value="Unassembled WGS sequence"/>
</dbReference>
<reference evidence="1 2" key="1">
    <citation type="journal article" date="2012" name="Proc. Natl. Acad. Sci. U.S.A.">
        <title>Antigenic diversity is generated by distinct evolutionary mechanisms in African trypanosome species.</title>
        <authorList>
            <person name="Jackson A.P."/>
            <person name="Berry A."/>
            <person name="Aslett M."/>
            <person name="Allison H.C."/>
            <person name="Burton P."/>
            <person name="Vavrova-Anderson J."/>
            <person name="Brown R."/>
            <person name="Browne H."/>
            <person name="Corton N."/>
            <person name="Hauser H."/>
            <person name="Gamble J."/>
            <person name="Gilderthorp R."/>
            <person name="Marcello L."/>
            <person name="McQuillan J."/>
            <person name="Otto T.D."/>
            <person name="Quail M.A."/>
            <person name="Sanders M.J."/>
            <person name="van Tonder A."/>
            <person name="Ginger M.L."/>
            <person name="Field M.C."/>
            <person name="Barry J.D."/>
            <person name="Hertz-Fowler C."/>
            <person name="Berriman M."/>
        </authorList>
    </citation>
    <scope>NUCLEOTIDE SEQUENCE</scope>
    <source>
        <strain evidence="1 2">Y486</strain>
    </source>
</reference>
<organism evidence="1 2">
    <name type="scientific">Trypanosoma vivax (strain Y486)</name>
    <dbReference type="NCBI Taxonomy" id="1055687"/>
    <lineage>
        <taxon>Eukaryota</taxon>
        <taxon>Discoba</taxon>
        <taxon>Euglenozoa</taxon>
        <taxon>Kinetoplastea</taxon>
        <taxon>Metakinetoplastina</taxon>
        <taxon>Trypanosomatida</taxon>
        <taxon>Trypanosomatidae</taxon>
        <taxon>Trypanosoma</taxon>
        <taxon>Duttonella</taxon>
    </lineage>
</organism>
<dbReference type="EMBL" id="CAEX01005820">
    <property type="protein sequence ID" value="CCD20534.1"/>
    <property type="molecule type" value="Genomic_DNA"/>
</dbReference>
<dbReference type="AlphaFoldDB" id="F9WSJ5"/>
<keyword evidence="2" id="KW-1185">Reference proteome</keyword>
<evidence type="ECO:0000313" key="2">
    <source>
        <dbReference type="Proteomes" id="UP000009027"/>
    </source>
</evidence>
<proteinExistence type="predicted"/>
<accession>F9WSJ5</accession>
<dbReference type="VEuPathDB" id="TriTrypDB:TvY486_0033764"/>
<gene>
    <name evidence="1" type="ORF">TvY486_0033764</name>
</gene>
<sequence length="225" mass="24318">MSLMRRFGEFTKKRGLRTSRGHVPLFIVSLKLAKSSSGMPHKARAANDAVEAGPRLQRDGVREGPRSNAARVGRGELLGRNRAAAEEKLYQAPRRPQRPHCRLVCSAKNIRGGTALSGTLCGDRGCGRYHFEKGCCEDGGLGAARRTGAKRGGKILRPCSVTARSIKRGAPAHAAAAQVEHDLDPRILTQLGKRADPLELPRRTARCLGRWAAVLNSCAKLAVLM</sequence>
<protein>
    <submittedName>
        <fullName evidence="1">Uncharacterized protein</fullName>
    </submittedName>
</protein>
<name>F9WSJ5_TRYVY</name>